<evidence type="ECO:0000313" key="2">
    <source>
        <dbReference type="Proteomes" id="UP000728032"/>
    </source>
</evidence>
<dbReference type="AlphaFoldDB" id="A0A7R9MCR9"/>
<dbReference type="EMBL" id="CAJPVJ010013368">
    <property type="protein sequence ID" value="CAG2174808.1"/>
    <property type="molecule type" value="Genomic_DNA"/>
</dbReference>
<dbReference type="EMBL" id="OC928193">
    <property type="protein sequence ID" value="CAD7657622.1"/>
    <property type="molecule type" value="Genomic_DNA"/>
</dbReference>
<reference evidence="1" key="1">
    <citation type="submission" date="2020-11" db="EMBL/GenBank/DDBJ databases">
        <authorList>
            <person name="Tran Van P."/>
        </authorList>
    </citation>
    <scope>NUCLEOTIDE SEQUENCE</scope>
</reference>
<accession>A0A7R9MCR9</accession>
<evidence type="ECO:0000313" key="1">
    <source>
        <dbReference type="EMBL" id="CAD7657622.1"/>
    </source>
</evidence>
<gene>
    <name evidence="1" type="ORF">ONB1V03_LOCUS14248</name>
</gene>
<proteinExistence type="predicted"/>
<protein>
    <submittedName>
        <fullName evidence="1">Uncharacterized protein</fullName>
    </submittedName>
</protein>
<sequence>MQKRFRAFICQDGLERQTYVSHGQCIYENVIGVDAAIPCLNNYLLAFEHLATDGVHDWRSTLCCAHRRKELCTDALALDNCGPEARQKFEVFFDQIHFGFFEMVCSFGEELDPKSDQCVKAFPNADQEPRGLKSKSYISKMLYRFFPFNYVPMDKRHKYQSKLNQTLN</sequence>
<keyword evidence="2" id="KW-1185">Reference proteome</keyword>
<dbReference type="OrthoDB" id="6480930at2759"/>
<dbReference type="Proteomes" id="UP000728032">
    <property type="component" value="Unassembled WGS sequence"/>
</dbReference>
<name>A0A7R9MCR9_9ACAR</name>
<organism evidence="1">
    <name type="scientific">Oppiella nova</name>
    <dbReference type="NCBI Taxonomy" id="334625"/>
    <lineage>
        <taxon>Eukaryota</taxon>
        <taxon>Metazoa</taxon>
        <taxon>Ecdysozoa</taxon>
        <taxon>Arthropoda</taxon>
        <taxon>Chelicerata</taxon>
        <taxon>Arachnida</taxon>
        <taxon>Acari</taxon>
        <taxon>Acariformes</taxon>
        <taxon>Sarcoptiformes</taxon>
        <taxon>Oribatida</taxon>
        <taxon>Brachypylina</taxon>
        <taxon>Oppioidea</taxon>
        <taxon>Oppiidae</taxon>
        <taxon>Oppiella</taxon>
    </lineage>
</organism>